<dbReference type="PANTHER" id="PTHR23528:SF1">
    <property type="entry name" value="MAJOR FACILITATOR SUPERFAMILY (MFS) PROFILE DOMAIN-CONTAINING PROTEIN"/>
    <property type="match status" value="1"/>
</dbReference>
<feature type="transmembrane region" description="Helical" evidence="5">
    <location>
        <begin position="57"/>
        <end position="76"/>
    </location>
</feature>
<keyword evidence="8" id="KW-1185">Reference proteome</keyword>
<feature type="transmembrane region" description="Helical" evidence="5">
    <location>
        <begin position="272"/>
        <end position="293"/>
    </location>
</feature>
<evidence type="ECO:0000256" key="2">
    <source>
        <dbReference type="ARBA" id="ARBA00022692"/>
    </source>
</evidence>
<dbReference type="InterPro" id="IPR020846">
    <property type="entry name" value="MFS_dom"/>
</dbReference>
<keyword evidence="4 5" id="KW-0472">Membrane</keyword>
<evidence type="ECO:0000256" key="1">
    <source>
        <dbReference type="ARBA" id="ARBA00004651"/>
    </source>
</evidence>
<dbReference type="RefSeq" id="WP_344051453.1">
    <property type="nucleotide sequence ID" value="NZ_BAAAPK010000001.1"/>
</dbReference>
<feature type="transmembrane region" description="Helical" evidence="5">
    <location>
        <begin position="367"/>
        <end position="387"/>
    </location>
</feature>
<dbReference type="InterPro" id="IPR036259">
    <property type="entry name" value="MFS_trans_sf"/>
</dbReference>
<accession>A0ABP4RYU1</accession>
<dbReference type="SUPFAM" id="SSF103473">
    <property type="entry name" value="MFS general substrate transporter"/>
    <property type="match status" value="1"/>
</dbReference>
<evidence type="ECO:0000259" key="6">
    <source>
        <dbReference type="PROSITE" id="PS50850"/>
    </source>
</evidence>
<evidence type="ECO:0000256" key="3">
    <source>
        <dbReference type="ARBA" id="ARBA00022989"/>
    </source>
</evidence>
<comment type="caution">
    <text evidence="7">The sequence shown here is derived from an EMBL/GenBank/DDBJ whole genome shotgun (WGS) entry which is preliminary data.</text>
</comment>
<dbReference type="EMBL" id="BAAAPK010000001">
    <property type="protein sequence ID" value="GAA1664574.1"/>
    <property type="molecule type" value="Genomic_DNA"/>
</dbReference>
<name>A0ABP4RYU1_9MICO</name>
<feature type="transmembrane region" description="Helical" evidence="5">
    <location>
        <begin position="97"/>
        <end position="116"/>
    </location>
</feature>
<keyword evidence="3 5" id="KW-1133">Transmembrane helix</keyword>
<feature type="transmembrane region" description="Helical" evidence="5">
    <location>
        <begin position="329"/>
        <end position="355"/>
    </location>
</feature>
<comment type="subcellular location">
    <subcellularLocation>
        <location evidence="1">Cell membrane</location>
        <topology evidence="1">Multi-pass membrane protein</topology>
    </subcellularLocation>
</comment>
<feature type="transmembrane region" description="Helical" evidence="5">
    <location>
        <begin position="122"/>
        <end position="144"/>
    </location>
</feature>
<proteinExistence type="predicted"/>
<dbReference type="PANTHER" id="PTHR23528">
    <property type="match status" value="1"/>
</dbReference>
<feature type="transmembrane region" description="Helical" evidence="5">
    <location>
        <begin position="156"/>
        <end position="175"/>
    </location>
</feature>
<feature type="transmembrane region" description="Helical" evidence="5">
    <location>
        <begin position="181"/>
        <end position="202"/>
    </location>
</feature>
<dbReference type="PROSITE" id="PS50850">
    <property type="entry name" value="MFS"/>
    <property type="match status" value="1"/>
</dbReference>
<evidence type="ECO:0000313" key="8">
    <source>
        <dbReference type="Proteomes" id="UP001500596"/>
    </source>
</evidence>
<evidence type="ECO:0000313" key="7">
    <source>
        <dbReference type="EMBL" id="GAA1664574.1"/>
    </source>
</evidence>
<organism evidence="7 8">
    <name type="scientific">Microbacterium lacus</name>
    <dbReference type="NCBI Taxonomy" id="415217"/>
    <lineage>
        <taxon>Bacteria</taxon>
        <taxon>Bacillati</taxon>
        <taxon>Actinomycetota</taxon>
        <taxon>Actinomycetes</taxon>
        <taxon>Micrococcales</taxon>
        <taxon>Microbacteriaceae</taxon>
        <taxon>Microbacterium</taxon>
    </lineage>
</organism>
<feature type="domain" description="Major facilitator superfamily (MFS) profile" evidence="6">
    <location>
        <begin position="22"/>
        <end position="418"/>
    </location>
</feature>
<evidence type="ECO:0000256" key="5">
    <source>
        <dbReference type="SAM" id="Phobius"/>
    </source>
</evidence>
<dbReference type="Proteomes" id="UP001500596">
    <property type="component" value="Unassembled WGS sequence"/>
</dbReference>
<feature type="transmembrane region" description="Helical" evidence="5">
    <location>
        <begin position="239"/>
        <end position="260"/>
    </location>
</feature>
<dbReference type="Pfam" id="PF07690">
    <property type="entry name" value="MFS_1"/>
    <property type="match status" value="1"/>
</dbReference>
<dbReference type="InterPro" id="IPR011701">
    <property type="entry name" value="MFS"/>
</dbReference>
<reference evidence="8" key="1">
    <citation type="journal article" date="2019" name="Int. J. Syst. Evol. Microbiol.">
        <title>The Global Catalogue of Microorganisms (GCM) 10K type strain sequencing project: providing services to taxonomists for standard genome sequencing and annotation.</title>
        <authorList>
            <consortium name="The Broad Institute Genomics Platform"/>
            <consortium name="The Broad Institute Genome Sequencing Center for Infectious Disease"/>
            <person name="Wu L."/>
            <person name="Ma J."/>
        </authorList>
    </citation>
    <scope>NUCLEOTIDE SEQUENCE [LARGE SCALE GENOMIC DNA]</scope>
    <source>
        <strain evidence="8">JCM 15575</strain>
    </source>
</reference>
<feature type="transmembrane region" description="Helical" evidence="5">
    <location>
        <begin position="305"/>
        <end position="323"/>
    </location>
</feature>
<feature type="transmembrane region" description="Helical" evidence="5">
    <location>
        <begin position="393"/>
        <end position="413"/>
    </location>
</feature>
<evidence type="ECO:0000256" key="4">
    <source>
        <dbReference type="ARBA" id="ARBA00023136"/>
    </source>
</evidence>
<keyword evidence="2 5" id="KW-0812">Transmembrane</keyword>
<protein>
    <submittedName>
        <fullName evidence="7">MFS transporter</fullName>
    </submittedName>
</protein>
<dbReference type="Gene3D" id="1.20.1250.20">
    <property type="entry name" value="MFS general substrate transporter like domains"/>
    <property type="match status" value="2"/>
</dbReference>
<sequence length="435" mass="45024">MSVPDAAVAVQAPDAGITPVGRLLPAMFASNVSAFIGLLTPLQVLMTLHLTRIAGPGAAAAFGIITGFGALAALIASPLGGRISDRTAARFGRRRTWILTGAIAGSATVLGMAFTTEVWQMALLWCGTQALFNFQLAATSALMADQVPERRRGTASGLLGLSAAVGPLVGVAAVSAVSDPFLQWIVTAVAATGLAVVSVLMLRDRQHPRPEGEASLGVVELLKSFWLNPWKHPAFGWAWLVRFLVFAAVASSTYNAFFLMDRFDVSPEEVPASVLVLTLLNVVALALTAVIAGPLSDRVQRQKPFAAGAGVAAAIALALMAIATDMWFVYAASALLGIAIGLVGSVDLALCVRVLPNKENAGKDLGVINMAGLLPQSIVPFVAPVFLALGGYALLYVVLGIAALIGALAVLRIPEIGREGDPRFAAITRTSASAA</sequence>
<gene>
    <name evidence="7" type="ORF">GCM10009807_05960</name>
</gene>